<feature type="domain" description="DUF1468" evidence="3">
    <location>
        <begin position="62"/>
        <end position="195"/>
    </location>
</feature>
<dbReference type="RefSeq" id="WP_069850092.1">
    <property type="nucleotide sequence ID" value="NZ_CP014859.1"/>
</dbReference>
<evidence type="ECO:0000313" key="4">
    <source>
        <dbReference type="EMBL" id="AOS64036.1"/>
    </source>
</evidence>
<evidence type="ECO:0000256" key="1">
    <source>
        <dbReference type="SAM" id="MobiDB-lite"/>
    </source>
</evidence>
<keyword evidence="5" id="KW-1185">Reference proteome</keyword>
<dbReference type="InterPro" id="IPR009936">
    <property type="entry name" value="DUF1468"/>
</dbReference>
<protein>
    <submittedName>
        <fullName evidence="4">Tripartite tricarboxylate transporter TctB family</fullName>
    </submittedName>
</protein>
<sequence>MTSADDAERESAATPAAGSKDSAPGTADTTAAEPSLAEALVAVEEAEHEDRPAPTGTLGNVVTAAAVLVLGVAMLLGSWSLGIGTASAPDSGTWPLLVSVVLVVLAVALLASARKASGGEQFSTRALLVLAGLGTMVAFVAVIELVGFEIPAAVLTFVWLRFLGRESWRTSIITSIAVTAAFYALFVGAFSVPIPHLF</sequence>
<name>A0AAC9MZK1_9PSEU</name>
<dbReference type="Pfam" id="PF07331">
    <property type="entry name" value="TctB"/>
    <property type="match status" value="1"/>
</dbReference>
<feature type="region of interest" description="Disordered" evidence="1">
    <location>
        <begin position="1"/>
        <end position="34"/>
    </location>
</feature>
<feature type="transmembrane region" description="Helical" evidence="2">
    <location>
        <begin position="168"/>
        <end position="192"/>
    </location>
</feature>
<evidence type="ECO:0000259" key="3">
    <source>
        <dbReference type="Pfam" id="PF07331"/>
    </source>
</evidence>
<organism evidence="4 5">
    <name type="scientific">Actinoalloteichus hymeniacidonis</name>
    <dbReference type="NCBI Taxonomy" id="340345"/>
    <lineage>
        <taxon>Bacteria</taxon>
        <taxon>Bacillati</taxon>
        <taxon>Actinomycetota</taxon>
        <taxon>Actinomycetes</taxon>
        <taxon>Pseudonocardiales</taxon>
        <taxon>Pseudonocardiaceae</taxon>
        <taxon>Actinoalloteichus</taxon>
    </lineage>
</organism>
<dbReference type="Proteomes" id="UP000095210">
    <property type="component" value="Chromosome"/>
</dbReference>
<dbReference type="KEGG" id="ahm:TL08_16180"/>
<feature type="transmembrane region" description="Helical" evidence="2">
    <location>
        <begin position="93"/>
        <end position="113"/>
    </location>
</feature>
<feature type="transmembrane region" description="Helical" evidence="2">
    <location>
        <begin position="61"/>
        <end position="81"/>
    </location>
</feature>
<accession>A0AAC9MZK1</accession>
<evidence type="ECO:0000313" key="5">
    <source>
        <dbReference type="Proteomes" id="UP000095210"/>
    </source>
</evidence>
<reference evidence="5" key="1">
    <citation type="submission" date="2016-03" db="EMBL/GenBank/DDBJ databases">
        <title>Complete genome sequence of the type strain Actinoalloteichus hymeniacidonis DSM 45092.</title>
        <authorList>
            <person name="Schaffert L."/>
            <person name="Albersmeier A."/>
            <person name="Winkler A."/>
            <person name="Kalinowski J."/>
            <person name="Zotchev S."/>
            <person name="Ruckert C."/>
        </authorList>
    </citation>
    <scope>NUCLEOTIDE SEQUENCE [LARGE SCALE GENOMIC DNA]</scope>
    <source>
        <strain evidence="5">HPA177(T) (DSM 45092(T))</strain>
    </source>
</reference>
<dbReference type="EMBL" id="CP014859">
    <property type="protein sequence ID" value="AOS64036.1"/>
    <property type="molecule type" value="Genomic_DNA"/>
</dbReference>
<proteinExistence type="predicted"/>
<keyword evidence="2" id="KW-0472">Membrane</keyword>
<gene>
    <name evidence="4" type="ORF">TL08_16180</name>
</gene>
<keyword evidence="2" id="KW-1133">Transmembrane helix</keyword>
<keyword evidence="2" id="KW-0812">Transmembrane</keyword>
<dbReference type="AlphaFoldDB" id="A0AAC9MZK1"/>
<feature type="transmembrane region" description="Helical" evidence="2">
    <location>
        <begin position="125"/>
        <end position="148"/>
    </location>
</feature>
<evidence type="ECO:0000256" key="2">
    <source>
        <dbReference type="SAM" id="Phobius"/>
    </source>
</evidence>